<organism evidence="1 2">
    <name type="scientific">Nicotiana tabacum</name>
    <name type="common">Common tobacco</name>
    <dbReference type="NCBI Taxonomy" id="4097"/>
    <lineage>
        <taxon>Eukaryota</taxon>
        <taxon>Viridiplantae</taxon>
        <taxon>Streptophyta</taxon>
        <taxon>Embryophyta</taxon>
        <taxon>Tracheophyta</taxon>
        <taxon>Spermatophyta</taxon>
        <taxon>Magnoliopsida</taxon>
        <taxon>eudicotyledons</taxon>
        <taxon>Gunneridae</taxon>
        <taxon>Pentapetalae</taxon>
        <taxon>asterids</taxon>
        <taxon>lamiids</taxon>
        <taxon>Solanales</taxon>
        <taxon>Solanaceae</taxon>
        <taxon>Nicotianoideae</taxon>
        <taxon>Nicotianeae</taxon>
        <taxon>Nicotiana</taxon>
    </lineage>
</organism>
<sequence length="109" mass="12460">MGTGWTPHNIIAKDENNNILGVVPLYLKSHSYGEYAFGQSWANAYYSYGWSYYSKLQCSVPFTPVTGPRILVHNTSHKDQVFDILVSAMKDLGVKFNRFISTYYFSNCK</sequence>
<evidence type="ECO:0000313" key="1">
    <source>
        <dbReference type="Proteomes" id="UP000790787"/>
    </source>
</evidence>
<accession>A0AC58TBX0</accession>
<proteinExistence type="predicted"/>
<protein>
    <submittedName>
        <fullName evidence="2">Uncharacterized protein LOC107817099</fullName>
    </submittedName>
</protein>
<keyword evidence="1" id="KW-1185">Reference proteome</keyword>
<dbReference type="Proteomes" id="UP000790787">
    <property type="component" value="Chromosome 19"/>
</dbReference>
<reference evidence="2" key="2">
    <citation type="submission" date="2025-08" db="UniProtKB">
        <authorList>
            <consortium name="RefSeq"/>
        </authorList>
    </citation>
    <scope>IDENTIFICATION</scope>
    <source>
        <tissue evidence="2">Leaf</tissue>
    </source>
</reference>
<gene>
    <name evidence="2" type="primary">LOC107817099</name>
</gene>
<evidence type="ECO:0000313" key="2">
    <source>
        <dbReference type="RefSeq" id="XP_075094738.1"/>
    </source>
</evidence>
<dbReference type="RefSeq" id="XP_075094738.1">
    <property type="nucleotide sequence ID" value="XM_075238637.1"/>
</dbReference>
<name>A0AC58TBX0_TOBAC</name>
<reference evidence="1" key="1">
    <citation type="journal article" date="2014" name="Nat. Commun.">
        <title>The tobacco genome sequence and its comparison with those of tomato and potato.</title>
        <authorList>
            <person name="Sierro N."/>
            <person name="Battey J.N."/>
            <person name="Ouadi S."/>
            <person name="Bakaher N."/>
            <person name="Bovet L."/>
            <person name="Willig A."/>
            <person name="Goepfert S."/>
            <person name="Peitsch M.C."/>
            <person name="Ivanov N.V."/>
        </authorList>
    </citation>
    <scope>NUCLEOTIDE SEQUENCE [LARGE SCALE GENOMIC DNA]</scope>
</reference>